<dbReference type="Pfam" id="PF04676">
    <property type="entry name" value="CwfJ_C_2"/>
    <property type="match status" value="1"/>
</dbReference>
<reference evidence="6 8" key="2">
    <citation type="submission" date="2018-07" db="EMBL/GenBank/DDBJ databases">
        <title>Draft Genome Assemblies for Five Robust Yarrowia lipolytica Strains Exhibiting High Lipid Production and Pentose Sugar Utilization and Sugar Alcohol Secretion from Undetoxified Lignocellulosic Biomass Hydrolysates.</title>
        <authorList>
            <consortium name="DOE Joint Genome Institute"/>
            <person name="Walker C."/>
            <person name="Ryu S."/>
            <person name="Na H."/>
            <person name="Zane M."/>
            <person name="LaButti K."/>
            <person name="Lipzen A."/>
            <person name="Haridas S."/>
            <person name="Barry K."/>
            <person name="Grigoriev I.V."/>
            <person name="Quarterman J."/>
            <person name="Slininger P."/>
            <person name="Dien B."/>
            <person name="Trinh C.T."/>
        </authorList>
    </citation>
    <scope>NUCLEOTIDE SEQUENCE [LARGE SCALE GENOMIC DNA]</scope>
    <source>
        <strain evidence="6 8">YB392</strain>
    </source>
</reference>
<dbReference type="InterPro" id="IPR006768">
    <property type="entry name" value="Cwf19-like_C_dom-1"/>
</dbReference>
<dbReference type="AlphaFoldDB" id="A0A1D8NFL1"/>
<evidence type="ECO:0000259" key="4">
    <source>
        <dbReference type="Pfam" id="PF04677"/>
    </source>
</evidence>
<dbReference type="EMBL" id="KZ859044">
    <property type="protein sequence ID" value="RDW24206.1"/>
    <property type="molecule type" value="Genomic_DNA"/>
</dbReference>
<dbReference type="EMBL" id="CP017556">
    <property type="protein sequence ID" value="AOW04403.1"/>
    <property type="molecule type" value="Genomic_DNA"/>
</dbReference>
<accession>A0A1D8NFL1</accession>
<dbReference type="GO" id="GO:0000398">
    <property type="term" value="P:mRNA splicing, via spliceosome"/>
    <property type="evidence" value="ECO:0007669"/>
    <property type="project" value="TreeGrafter"/>
</dbReference>
<dbReference type="InterPro" id="IPR040194">
    <property type="entry name" value="Cwf19-like"/>
</dbReference>
<feature type="region of interest" description="Disordered" evidence="2">
    <location>
        <begin position="175"/>
        <end position="210"/>
    </location>
</feature>
<evidence type="ECO:0000259" key="3">
    <source>
        <dbReference type="Pfam" id="PF04676"/>
    </source>
</evidence>
<name>A0A1D8NFL1_YARLL</name>
<dbReference type="InterPro" id="IPR036265">
    <property type="entry name" value="HIT-like_sf"/>
</dbReference>
<feature type="compositionally biased region" description="Basic and acidic residues" evidence="2">
    <location>
        <begin position="90"/>
        <end position="102"/>
    </location>
</feature>
<dbReference type="Proteomes" id="UP000182444">
    <property type="component" value="Chromosome 1D"/>
</dbReference>
<gene>
    <name evidence="6" type="ORF">B0I71DRAFT_134647</name>
    <name evidence="5" type="ORF">YALI1_D26765g</name>
</gene>
<evidence type="ECO:0000256" key="2">
    <source>
        <dbReference type="SAM" id="MobiDB-lite"/>
    </source>
</evidence>
<dbReference type="PANTHER" id="PTHR12072:SF5">
    <property type="entry name" value="CWF19-LIKE PROTEIN 2"/>
    <property type="match status" value="1"/>
</dbReference>
<feature type="compositionally biased region" description="Basic residues" evidence="2">
    <location>
        <begin position="51"/>
        <end position="61"/>
    </location>
</feature>
<dbReference type="SUPFAM" id="SSF54197">
    <property type="entry name" value="HIT-like"/>
    <property type="match status" value="1"/>
</dbReference>
<dbReference type="InterPro" id="IPR006767">
    <property type="entry name" value="Cwf19-like_C_dom-2"/>
</dbReference>
<feature type="region of interest" description="Disordered" evidence="2">
    <location>
        <begin position="1"/>
        <end position="159"/>
    </location>
</feature>
<reference evidence="5 7" key="1">
    <citation type="journal article" date="2016" name="PLoS ONE">
        <title>Sequence Assembly of Yarrowia lipolytica Strain W29/CLIB89 Shows Transposable Element Diversity.</title>
        <authorList>
            <person name="Magnan C."/>
            <person name="Yu J."/>
            <person name="Chang I."/>
            <person name="Jahn E."/>
            <person name="Kanomata Y."/>
            <person name="Wu J."/>
            <person name="Zeller M."/>
            <person name="Oakes M."/>
            <person name="Baldi P."/>
            <person name="Sandmeyer S."/>
        </authorList>
    </citation>
    <scope>NUCLEOTIDE SEQUENCE [LARGE SCALE GENOMIC DNA]</scope>
    <source>
        <strain evidence="5">CLIB89</strain>
        <strain evidence="7">CLIB89(W29)</strain>
    </source>
</reference>
<dbReference type="eggNOG" id="KOG2477">
    <property type="taxonomic scope" value="Eukaryota"/>
</dbReference>
<dbReference type="GO" id="GO:0071014">
    <property type="term" value="C:post-mRNA release spliceosomal complex"/>
    <property type="evidence" value="ECO:0007669"/>
    <property type="project" value="TreeGrafter"/>
</dbReference>
<feature type="domain" description="Cwf19-like protein C-terminal" evidence="3">
    <location>
        <begin position="426"/>
        <end position="523"/>
    </location>
</feature>
<feature type="compositionally biased region" description="Basic and acidic residues" evidence="2">
    <location>
        <begin position="9"/>
        <end position="48"/>
    </location>
</feature>
<evidence type="ECO:0000313" key="8">
    <source>
        <dbReference type="Proteomes" id="UP000256601"/>
    </source>
</evidence>
<comment type="similarity">
    <text evidence="1">Belongs to the CWF19 family.</text>
</comment>
<feature type="compositionally biased region" description="Basic and acidic residues" evidence="2">
    <location>
        <begin position="62"/>
        <end position="79"/>
    </location>
</feature>
<dbReference type="PANTHER" id="PTHR12072">
    <property type="entry name" value="CWF19, CELL CYCLE CONTROL PROTEIN"/>
    <property type="match status" value="1"/>
</dbReference>
<evidence type="ECO:0000313" key="5">
    <source>
        <dbReference type="EMBL" id="AOW04403.1"/>
    </source>
</evidence>
<feature type="compositionally biased region" description="Acidic residues" evidence="2">
    <location>
        <begin position="193"/>
        <end position="202"/>
    </location>
</feature>
<protein>
    <submittedName>
        <fullName evidence="6">CwfJ C-terminus 1-domain-containing protein-like protein</fullName>
    </submittedName>
</protein>
<dbReference type="KEGG" id="yli:2910282"/>
<feature type="domain" description="Cwf19-like C-terminal" evidence="4">
    <location>
        <begin position="296"/>
        <end position="413"/>
    </location>
</feature>
<dbReference type="Proteomes" id="UP000256601">
    <property type="component" value="Unassembled WGS sequence"/>
</dbReference>
<evidence type="ECO:0000313" key="7">
    <source>
        <dbReference type="Proteomes" id="UP000182444"/>
    </source>
</evidence>
<evidence type="ECO:0000256" key="1">
    <source>
        <dbReference type="ARBA" id="ARBA00006795"/>
    </source>
</evidence>
<organism evidence="5 7">
    <name type="scientific">Yarrowia lipolytica</name>
    <name type="common">Candida lipolytica</name>
    <dbReference type="NCBI Taxonomy" id="4952"/>
    <lineage>
        <taxon>Eukaryota</taxon>
        <taxon>Fungi</taxon>
        <taxon>Dikarya</taxon>
        <taxon>Ascomycota</taxon>
        <taxon>Saccharomycotina</taxon>
        <taxon>Dipodascomycetes</taxon>
        <taxon>Dipodascales</taxon>
        <taxon>Dipodascales incertae sedis</taxon>
        <taxon>Yarrowia</taxon>
    </lineage>
</organism>
<evidence type="ECO:0000313" key="6">
    <source>
        <dbReference type="EMBL" id="RDW24206.1"/>
    </source>
</evidence>
<dbReference type="VEuPathDB" id="FungiDB:YALI1_D26765g"/>
<feature type="compositionally biased region" description="Basic and acidic residues" evidence="2">
    <location>
        <begin position="111"/>
        <end position="132"/>
    </location>
</feature>
<dbReference type="Pfam" id="PF04677">
    <property type="entry name" value="CwfJ_C_1"/>
    <property type="match status" value="1"/>
</dbReference>
<sequence length="527" mass="60014">MDTPANTSDPRDTRDSKNTSHYERSRSDHRSDKHDTDDRRSTHRESSSRHSSSRSHRRHRSERSDRPERSERSERSDRHRSSRSSRSSRSNRDRSRSRESRRSDRRRHRDRSSDGDLRREQSHGSRSHEPRPGKWVIDESDEEDEIGGHVADTKGSVVLTRSDEINSLNKQIADDLRAKLQGKTPSTSKKEEDDSAEEDDDTEPGKKPEPVVLSAMDTQMMGPAVPPKPEDMTIAEMVAEERRLSHMGNASSRAAETISRDKGFSVDNDYADDNSSRLASLVSKKQIDLKNMAISQVQKMTKILDTCDLCAEDRAPNTSVISTGTRVYLSIAPKPELAAYSAVIVPIAHHKNTLECDSDEWEEIRNFQKCLAVMYMSMGLGVCFYENAARPWLFPHAHIVCIPVPLDLTNDISPFFQEAFLTSDTEWSQHRKVIQTGGKGKLGFQTSIAKEAPYVHVWLTIDGGVGHIVEDANKWPKDDRFAREVISGLLRCPVELAKRTVTWGEDKEMRAKFVTKWDKYDWTKQLE</sequence>
<dbReference type="VEuPathDB" id="FungiDB:YALI0_D21186g"/>
<proteinExistence type="inferred from homology"/>